<dbReference type="PANTHER" id="PTHR42973:SF39">
    <property type="entry name" value="FAD-BINDING PCMH-TYPE DOMAIN-CONTAINING PROTEIN"/>
    <property type="match status" value="1"/>
</dbReference>
<gene>
    <name evidence="6" type="ORF">IW261DRAFT_1625694</name>
</gene>
<evidence type="ECO:0000313" key="7">
    <source>
        <dbReference type="Proteomes" id="UP001175227"/>
    </source>
</evidence>
<keyword evidence="4" id="KW-0274">FAD</keyword>
<dbReference type="SUPFAM" id="SSF56176">
    <property type="entry name" value="FAD-binding/transporter-associated domain-like"/>
    <property type="match status" value="1"/>
</dbReference>
<dbReference type="EMBL" id="JAUEPR010000112">
    <property type="protein sequence ID" value="KAK0463357.1"/>
    <property type="molecule type" value="Genomic_DNA"/>
</dbReference>
<proteinExistence type="inferred from homology"/>
<dbReference type="PANTHER" id="PTHR42973">
    <property type="entry name" value="BINDING OXIDOREDUCTASE, PUTATIVE (AFU_ORTHOLOGUE AFUA_1G17690)-RELATED"/>
    <property type="match status" value="1"/>
</dbReference>
<keyword evidence="5" id="KW-0560">Oxidoreductase</keyword>
<dbReference type="AlphaFoldDB" id="A0AA39NCZ0"/>
<evidence type="ECO:0000256" key="4">
    <source>
        <dbReference type="ARBA" id="ARBA00022827"/>
    </source>
</evidence>
<dbReference type="InterPro" id="IPR050416">
    <property type="entry name" value="FAD-linked_Oxidoreductase"/>
</dbReference>
<evidence type="ECO:0000313" key="6">
    <source>
        <dbReference type="EMBL" id="KAK0463357.1"/>
    </source>
</evidence>
<reference evidence="6" key="1">
    <citation type="submission" date="2023-06" db="EMBL/GenBank/DDBJ databases">
        <authorList>
            <consortium name="Lawrence Berkeley National Laboratory"/>
            <person name="Ahrendt S."/>
            <person name="Sahu N."/>
            <person name="Indic B."/>
            <person name="Wong-Bajracharya J."/>
            <person name="Merenyi Z."/>
            <person name="Ke H.-M."/>
            <person name="Monk M."/>
            <person name="Kocsube S."/>
            <person name="Drula E."/>
            <person name="Lipzen A."/>
            <person name="Balint B."/>
            <person name="Henrissat B."/>
            <person name="Andreopoulos B."/>
            <person name="Martin F.M."/>
            <person name="Harder C.B."/>
            <person name="Rigling D."/>
            <person name="Ford K.L."/>
            <person name="Foster G.D."/>
            <person name="Pangilinan J."/>
            <person name="Papanicolaou A."/>
            <person name="Barry K."/>
            <person name="LaButti K."/>
            <person name="Viragh M."/>
            <person name="Koriabine M."/>
            <person name="Yan M."/>
            <person name="Riley R."/>
            <person name="Champramary S."/>
            <person name="Plett K.L."/>
            <person name="Tsai I.J."/>
            <person name="Slot J."/>
            <person name="Sipos G."/>
            <person name="Plett J."/>
            <person name="Nagy L.G."/>
            <person name="Grigoriev I.V."/>
        </authorList>
    </citation>
    <scope>NUCLEOTIDE SEQUENCE</scope>
    <source>
        <strain evidence="6">ICMP 16352</strain>
    </source>
</reference>
<sequence>MGTCPYIGISGHIAGGGFRFASGMWGLTLDTVQSMNVVLANATIVTASGTPNTDLFWVSMRGAASSFGIITSINVKTFVTSFFTTIFEYDWRLDYSTAAAALSKFQVFMLTDIPSELGVEINIGRGNSKGTVYFGWTALIPWASVRYSSNRAHISTVEALDSSVVDTKVAGPDSTDAFYAKSLMMPEGQPMTLDIDSIHKTMLRIWFAWFMQFDLYGGGNSAINLVNVDSTVFSTRSALFTMQIMHCHTLKLVSPSWMMPLAITVIMGASWDYGAYVNYPDDCLNSHTLMNLNFHGNGKPKLKE</sequence>
<accession>A0AA39NCZ0</accession>
<evidence type="ECO:0000256" key="2">
    <source>
        <dbReference type="ARBA" id="ARBA00005466"/>
    </source>
</evidence>
<protein>
    <recommendedName>
        <fullName evidence="8">FAD-binding PCMH-type domain-containing protein</fullName>
    </recommendedName>
</protein>
<evidence type="ECO:0000256" key="1">
    <source>
        <dbReference type="ARBA" id="ARBA00001974"/>
    </source>
</evidence>
<keyword evidence="3" id="KW-0285">Flavoprotein</keyword>
<comment type="caution">
    <text evidence="6">The sequence shown here is derived from an EMBL/GenBank/DDBJ whole genome shotgun (WGS) entry which is preliminary data.</text>
</comment>
<evidence type="ECO:0008006" key="8">
    <source>
        <dbReference type="Google" id="ProtNLM"/>
    </source>
</evidence>
<comment type="cofactor">
    <cofactor evidence="1">
        <name>FAD</name>
        <dbReference type="ChEBI" id="CHEBI:57692"/>
    </cofactor>
</comment>
<dbReference type="Gene3D" id="3.30.465.10">
    <property type="match status" value="1"/>
</dbReference>
<evidence type="ECO:0000256" key="3">
    <source>
        <dbReference type="ARBA" id="ARBA00022630"/>
    </source>
</evidence>
<keyword evidence="7" id="KW-1185">Reference proteome</keyword>
<dbReference type="GO" id="GO:0016491">
    <property type="term" value="F:oxidoreductase activity"/>
    <property type="evidence" value="ECO:0007669"/>
    <property type="project" value="UniProtKB-KW"/>
</dbReference>
<name>A0AA39NCZ0_9AGAR</name>
<dbReference type="InterPro" id="IPR036318">
    <property type="entry name" value="FAD-bd_PCMH-like_sf"/>
</dbReference>
<dbReference type="InterPro" id="IPR016169">
    <property type="entry name" value="FAD-bd_PCMH_sub2"/>
</dbReference>
<dbReference type="Gene3D" id="3.40.462.20">
    <property type="match status" value="1"/>
</dbReference>
<organism evidence="6 7">
    <name type="scientific">Armillaria novae-zelandiae</name>
    <dbReference type="NCBI Taxonomy" id="153914"/>
    <lineage>
        <taxon>Eukaryota</taxon>
        <taxon>Fungi</taxon>
        <taxon>Dikarya</taxon>
        <taxon>Basidiomycota</taxon>
        <taxon>Agaricomycotina</taxon>
        <taxon>Agaricomycetes</taxon>
        <taxon>Agaricomycetidae</taxon>
        <taxon>Agaricales</taxon>
        <taxon>Marasmiineae</taxon>
        <taxon>Physalacriaceae</taxon>
        <taxon>Armillaria</taxon>
    </lineage>
</organism>
<evidence type="ECO:0000256" key="5">
    <source>
        <dbReference type="ARBA" id="ARBA00023002"/>
    </source>
</evidence>
<dbReference type="GO" id="GO:0050660">
    <property type="term" value="F:flavin adenine dinucleotide binding"/>
    <property type="evidence" value="ECO:0007669"/>
    <property type="project" value="InterPro"/>
</dbReference>
<comment type="similarity">
    <text evidence="2">Belongs to the oxygen-dependent FAD-linked oxidoreductase family.</text>
</comment>
<dbReference type="Proteomes" id="UP001175227">
    <property type="component" value="Unassembled WGS sequence"/>
</dbReference>